<reference evidence="1 2" key="1">
    <citation type="submission" date="2019-12" db="EMBL/GenBank/DDBJ databases">
        <title>The draft genomic sequence of strain Chitinophaga oryziterrae JCM 16595.</title>
        <authorList>
            <person name="Zhang X."/>
        </authorList>
    </citation>
    <scope>NUCLEOTIDE SEQUENCE [LARGE SCALE GENOMIC DNA]</scope>
    <source>
        <strain evidence="1 2">JCM 16595</strain>
    </source>
</reference>
<dbReference type="SMART" id="SM00671">
    <property type="entry name" value="SEL1"/>
    <property type="match status" value="5"/>
</dbReference>
<gene>
    <name evidence="1" type="ORF">GO495_12825</name>
</gene>
<dbReference type="PANTHER" id="PTHR43628:SF1">
    <property type="entry name" value="CHITIN SYNTHASE REGULATORY FACTOR 2-RELATED"/>
    <property type="match status" value="1"/>
</dbReference>
<accession>A0A6N8J8N1</accession>
<dbReference type="InterPro" id="IPR032774">
    <property type="entry name" value="WG_beta_rep"/>
</dbReference>
<dbReference type="InterPro" id="IPR011990">
    <property type="entry name" value="TPR-like_helical_dom_sf"/>
</dbReference>
<dbReference type="Proteomes" id="UP000468388">
    <property type="component" value="Unassembled WGS sequence"/>
</dbReference>
<dbReference type="Gene3D" id="1.25.40.10">
    <property type="entry name" value="Tetratricopeptide repeat domain"/>
    <property type="match status" value="1"/>
</dbReference>
<proteinExistence type="predicted"/>
<dbReference type="SUPFAM" id="SSF81901">
    <property type="entry name" value="HCP-like"/>
    <property type="match status" value="1"/>
</dbReference>
<dbReference type="Pfam" id="PF08238">
    <property type="entry name" value="Sel1"/>
    <property type="match status" value="7"/>
</dbReference>
<dbReference type="EMBL" id="WRXO01000003">
    <property type="protein sequence ID" value="MVT41473.1"/>
    <property type="molecule type" value="Genomic_DNA"/>
</dbReference>
<organism evidence="1 2">
    <name type="scientific">Chitinophaga oryziterrae</name>
    <dbReference type="NCBI Taxonomy" id="1031224"/>
    <lineage>
        <taxon>Bacteria</taxon>
        <taxon>Pseudomonadati</taxon>
        <taxon>Bacteroidota</taxon>
        <taxon>Chitinophagia</taxon>
        <taxon>Chitinophagales</taxon>
        <taxon>Chitinophagaceae</taxon>
        <taxon>Chitinophaga</taxon>
    </lineage>
</organism>
<keyword evidence="2" id="KW-1185">Reference proteome</keyword>
<dbReference type="OrthoDB" id="5464673at2"/>
<dbReference type="Pfam" id="PF14903">
    <property type="entry name" value="WG_beta_rep"/>
    <property type="match status" value="2"/>
</dbReference>
<name>A0A6N8J8N1_9BACT</name>
<dbReference type="InterPro" id="IPR006597">
    <property type="entry name" value="Sel1-like"/>
</dbReference>
<dbReference type="AlphaFoldDB" id="A0A6N8J8N1"/>
<dbReference type="PANTHER" id="PTHR43628">
    <property type="entry name" value="ACTIVATOR OF C KINASE PROTEIN 1-RELATED"/>
    <property type="match status" value="1"/>
</dbReference>
<protein>
    <recommendedName>
        <fullName evidence="3">Sel1 repeat family protein</fullName>
    </recommendedName>
</protein>
<comment type="caution">
    <text evidence="1">The sequence shown here is derived from an EMBL/GenBank/DDBJ whole genome shotgun (WGS) entry which is preliminary data.</text>
</comment>
<sequence>MSHRVYLYNVSTPSTAQDNDKMIMEWGYEMPLLLQPLLINGAFISGNNYNNHTDSNAGLYYNAQPGIENLKRFYNFLEKQESIITDKAAFSAAKNNLFKYLDNLEHPYFNLDMWDVFNMEETPHEDQAAIWQADIAFNNEVITRAIDNNDISLLSYKELKNVSLAFQTLADLLNYEGYHYGWAHIYEEIPTVEIYQEDELWGLKGPDGEVLLSPQFDEFYEFSMQDLAVVMKDGKYGYVHTSGKIVIPLEWDDAYDFEYSYLAIVKKNDLFGLVNLSGRVVAPPEYEDIENFGNEGCFIVQKNGKWGMLDKDGKVILNAEYEKIMPLHENVFIMQKNNLWIIADSPAHKLSDDLFDLVVSKAPHQGFAYAFKGKDVYLVDKYGLSRANKDLVQQDAGSEYYHYYYDDTVRDRLLAYAASPDEGTVIDAYTPVEDLYNIGVDAYNSQDYQSAIHYYTLAAEKGYGYAMNNLAHIYYMVDDYIDHDKAFHWYEKGAAAGNTNAINGLSLCYQNGIGTIPDRDKAISLLQQAADDGLAVAHNNLGFLYFDNDPDQALYHYQQAEELGEPDYGWLGYMYEGKEDFEKAIEYYRKDETEIGAYNLGNLYRKGLGTMKDIKAAIGYFNTAVEGGYDTAHIELARIYLFEDGFTDTAQAARHLTAAEEAGLEIPDDLKTI</sequence>
<evidence type="ECO:0008006" key="3">
    <source>
        <dbReference type="Google" id="ProtNLM"/>
    </source>
</evidence>
<dbReference type="RefSeq" id="WP_157300101.1">
    <property type="nucleotide sequence ID" value="NZ_BAAAZB010000025.1"/>
</dbReference>
<evidence type="ECO:0000313" key="2">
    <source>
        <dbReference type="Proteomes" id="UP000468388"/>
    </source>
</evidence>
<evidence type="ECO:0000313" key="1">
    <source>
        <dbReference type="EMBL" id="MVT41473.1"/>
    </source>
</evidence>
<dbReference type="InterPro" id="IPR052945">
    <property type="entry name" value="Mitotic_Regulator"/>
</dbReference>